<dbReference type="GeneID" id="54583258"/>
<dbReference type="PANTHER" id="PTHR11051:SF8">
    <property type="entry name" value="PROTEIN-GLUCOSYLGALACTOSYLHYDROXYLYSINE GLUCOSIDASE"/>
    <property type="match status" value="1"/>
</dbReference>
<dbReference type="FunFam" id="1.50.10.10:FF:000032">
    <property type="entry name" value="Vacuolar acid trehalase"/>
    <property type="match status" value="1"/>
</dbReference>
<dbReference type="Gene3D" id="2.60.420.10">
    <property type="entry name" value="Maltose phosphorylase, domain 3"/>
    <property type="match status" value="1"/>
</dbReference>
<comment type="similarity">
    <text evidence="2">Belongs to the glycosyl hydrolase 65 family.</text>
</comment>
<evidence type="ECO:0000256" key="3">
    <source>
        <dbReference type="ARBA" id="ARBA00012757"/>
    </source>
</evidence>
<comment type="catalytic activity">
    <reaction evidence="1">
        <text>alpha,alpha-trehalose + H2O = alpha-D-glucose + beta-D-glucose</text>
        <dbReference type="Rhea" id="RHEA:32675"/>
        <dbReference type="ChEBI" id="CHEBI:15377"/>
        <dbReference type="ChEBI" id="CHEBI:15903"/>
        <dbReference type="ChEBI" id="CHEBI:16551"/>
        <dbReference type="ChEBI" id="CHEBI:17925"/>
        <dbReference type="EC" id="3.2.1.28"/>
    </reaction>
</comment>
<evidence type="ECO:0000256" key="2">
    <source>
        <dbReference type="ARBA" id="ARBA00006768"/>
    </source>
</evidence>
<dbReference type="EMBL" id="ML987203">
    <property type="protein sequence ID" value="KAF2244329.1"/>
    <property type="molecule type" value="Genomic_DNA"/>
</dbReference>
<dbReference type="InterPro" id="IPR011013">
    <property type="entry name" value="Gal_mutarotase_sf_dom"/>
</dbReference>
<feature type="domain" description="Glycoside hydrolase family 65 central catalytic" evidence="7">
    <location>
        <begin position="400"/>
        <end position="624"/>
    </location>
</feature>
<dbReference type="SUPFAM" id="SSF74650">
    <property type="entry name" value="Galactose mutarotase-like"/>
    <property type="match status" value="1"/>
</dbReference>
<dbReference type="InterPro" id="IPR005196">
    <property type="entry name" value="Glyco_hydro_65_N"/>
</dbReference>
<evidence type="ECO:0000256" key="5">
    <source>
        <dbReference type="ARBA" id="ARBA00023180"/>
    </source>
</evidence>
<dbReference type="GO" id="GO:0009277">
    <property type="term" value="C:fungal-type cell wall"/>
    <property type="evidence" value="ECO:0007669"/>
    <property type="project" value="TreeGrafter"/>
</dbReference>
<dbReference type="InterPro" id="IPR005195">
    <property type="entry name" value="Glyco_hydro_65_M"/>
</dbReference>
<dbReference type="Proteomes" id="UP000800094">
    <property type="component" value="Unassembled WGS sequence"/>
</dbReference>
<organism evidence="9 10">
    <name type="scientific">Trematosphaeria pertusa</name>
    <dbReference type="NCBI Taxonomy" id="390896"/>
    <lineage>
        <taxon>Eukaryota</taxon>
        <taxon>Fungi</taxon>
        <taxon>Dikarya</taxon>
        <taxon>Ascomycota</taxon>
        <taxon>Pezizomycotina</taxon>
        <taxon>Dothideomycetes</taxon>
        <taxon>Pleosporomycetidae</taxon>
        <taxon>Pleosporales</taxon>
        <taxon>Massarineae</taxon>
        <taxon>Trematosphaeriaceae</taxon>
        <taxon>Trematosphaeria</taxon>
    </lineage>
</organism>
<evidence type="ECO:0000259" key="7">
    <source>
        <dbReference type="Pfam" id="PF03632"/>
    </source>
</evidence>
<feature type="domain" description="Glycoside hydrolase family 65 N-terminal" evidence="8">
    <location>
        <begin position="43"/>
        <end position="315"/>
    </location>
</feature>
<dbReference type="EC" id="3.2.1.28" evidence="3"/>
<keyword evidence="5" id="KW-0325">Glycoprotein</keyword>
<dbReference type="GO" id="GO:0004555">
    <property type="term" value="F:alpha,alpha-trehalase activity"/>
    <property type="evidence" value="ECO:0007669"/>
    <property type="project" value="UniProtKB-EC"/>
</dbReference>
<feature type="signal peptide" evidence="6">
    <location>
        <begin position="1"/>
        <end position="22"/>
    </location>
</feature>
<dbReference type="Pfam" id="PF03632">
    <property type="entry name" value="Glyco_hydro_65m"/>
    <property type="match status" value="1"/>
</dbReference>
<keyword evidence="4" id="KW-0378">Hydrolase</keyword>
<dbReference type="OrthoDB" id="200349at2759"/>
<dbReference type="Gene3D" id="2.70.98.40">
    <property type="entry name" value="Glycoside hydrolase, family 65, N-terminal domain"/>
    <property type="match status" value="1"/>
</dbReference>
<evidence type="ECO:0000259" key="8">
    <source>
        <dbReference type="Pfam" id="PF03636"/>
    </source>
</evidence>
<dbReference type="PANTHER" id="PTHR11051">
    <property type="entry name" value="GLYCOSYL HYDROLASE-RELATED"/>
    <property type="match status" value="1"/>
</dbReference>
<sequence length="1003" mass="109752">MRFSAFKRIATALLASSSLASALNEVVRFEDTEWDDDNWIIRTQHFDQGRYQSRMSLANGYLGINLAAIGPFFEIDQPANGDNFNGWPLFNVRQTFATIAGFYNSQGRATGSNYPWLYEYGGESFISGVPHWAGLVVEANGAVLNASVNPEHISYFTSSLDVAAGFLSWTYTWKPGGGEAINVEYNMFVHKLHVNQAAVQLKLTASRDTNVTVYDVLDGACAVRADFVDKKYETDSATIWSAVSPENIPNATAYIYSTLKGNEFINLRTRAEVTGGIEGIFGGHNASSIAQSVKVNLLAGATAEVTKYVGGASSDAFPDAKAVASAASITGASQGFATLLHSHIQEWATILTRDSVDSYHYPNGSLPSNTNLQELQVTSVMNPFMILQNTVGPNAIAAAGNNTHLNIHSIPVCGLGSDCYGGLIFWDAETWMALGMQLSHPKHIEQVVNYRVEKYPQAKENVKMAFSSSKNQTGRFTGGAVYPWTSGRYGNCTGTGPCFDYEYHLNGDIAITFRNQYAVTGDVQQFTEKLLPISNDIAYFFGEVLDFNETSGHYELWNATDPDEYANNINGAGFTTALIQKHFNETNELNAMFGLPRNETWTSIAENMRLPVNEDVGIVLEYDTMNGSIVVKQADVVLVDDILHYQNPYSLADLDYYANKQSPDGPGMTYAAFSIVANEISPSGCSSYTYDLYSSQPYIRAPWFQYSEQLIDNFYLNGGTHPAFPFLTGMGGANRVGIFGYLGLRLFVDKLDIDPSLPPQIAHLSYRTFYWQGHGINATSNTTHTTLVRLPAENYTLPTANQEFFSKPIPVTLGTRPGNFTLGNEPLIVPNRMIGQTETVAGNILQCKPIVPGDSQHLPGQFPIAAIDGASSTKWQPENSTRMNYISVDLGTTSFSPIKAVMFDWGKEPPSYYEVLFSNSSLPPFDEGSDVRNVTSGSVQVSEPFDAARAFVIQPIKGNQTNVTLAEGVWSGRFAHLGILGNLAGGRKDDAGGTVAEWNLVRE</sequence>
<proteinExistence type="inferred from homology"/>
<gene>
    <name evidence="9" type="ORF">BU26DRAFT_522993</name>
</gene>
<accession>A0A6A6I2E7</accession>
<reference evidence="9" key="1">
    <citation type="journal article" date="2020" name="Stud. Mycol.">
        <title>101 Dothideomycetes genomes: a test case for predicting lifestyles and emergence of pathogens.</title>
        <authorList>
            <person name="Haridas S."/>
            <person name="Albert R."/>
            <person name="Binder M."/>
            <person name="Bloem J."/>
            <person name="Labutti K."/>
            <person name="Salamov A."/>
            <person name="Andreopoulos B."/>
            <person name="Baker S."/>
            <person name="Barry K."/>
            <person name="Bills G."/>
            <person name="Bluhm B."/>
            <person name="Cannon C."/>
            <person name="Castanera R."/>
            <person name="Culley D."/>
            <person name="Daum C."/>
            <person name="Ezra D."/>
            <person name="Gonzalez J."/>
            <person name="Henrissat B."/>
            <person name="Kuo A."/>
            <person name="Liang C."/>
            <person name="Lipzen A."/>
            <person name="Lutzoni F."/>
            <person name="Magnuson J."/>
            <person name="Mondo S."/>
            <person name="Nolan M."/>
            <person name="Ohm R."/>
            <person name="Pangilinan J."/>
            <person name="Park H.-J."/>
            <person name="Ramirez L."/>
            <person name="Alfaro M."/>
            <person name="Sun H."/>
            <person name="Tritt A."/>
            <person name="Yoshinaga Y."/>
            <person name="Zwiers L.-H."/>
            <person name="Turgeon B."/>
            <person name="Goodwin S."/>
            <person name="Spatafora J."/>
            <person name="Crous P."/>
            <person name="Grigoriev I."/>
        </authorList>
    </citation>
    <scope>NUCLEOTIDE SEQUENCE</scope>
    <source>
        <strain evidence="9">CBS 122368</strain>
    </source>
</reference>
<dbReference type="Gene3D" id="1.50.10.10">
    <property type="match status" value="1"/>
</dbReference>
<dbReference type="AlphaFoldDB" id="A0A6A6I2E7"/>
<dbReference type="SUPFAM" id="SSF48208">
    <property type="entry name" value="Six-hairpin glycosidases"/>
    <property type="match status" value="1"/>
</dbReference>
<dbReference type="Gene3D" id="2.60.120.260">
    <property type="entry name" value="Galactose-binding domain-like"/>
    <property type="match status" value="1"/>
</dbReference>
<dbReference type="InterPro" id="IPR008928">
    <property type="entry name" value="6-hairpin_glycosidase_sf"/>
</dbReference>
<evidence type="ECO:0000256" key="4">
    <source>
        <dbReference type="ARBA" id="ARBA00022801"/>
    </source>
</evidence>
<dbReference type="GO" id="GO:0005993">
    <property type="term" value="P:trehalose catabolic process"/>
    <property type="evidence" value="ECO:0007669"/>
    <property type="project" value="TreeGrafter"/>
</dbReference>
<keyword evidence="6" id="KW-0732">Signal</keyword>
<dbReference type="Pfam" id="PF03636">
    <property type="entry name" value="Glyco_hydro_65N"/>
    <property type="match status" value="1"/>
</dbReference>
<dbReference type="RefSeq" id="XP_033679333.1">
    <property type="nucleotide sequence ID" value="XM_033829928.1"/>
</dbReference>
<dbReference type="InterPro" id="IPR012341">
    <property type="entry name" value="6hp_glycosidase-like_sf"/>
</dbReference>
<evidence type="ECO:0000256" key="1">
    <source>
        <dbReference type="ARBA" id="ARBA00001576"/>
    </source>
</evidence>
<dbReference type="InterPro" id="IPR037018">
    <property type="entry name" value="GH65_N"/>
</dbReference>
<evidence type="ECO:0000256" key="6">
    <source>
        <dbReference type="SAM" id="SignalP"/>
    </source>
</evidence>
<feature type="chain" id="PRO_5025669472" description="alpha,alpha-trehalase" evidence="6">
    <location>
        <begin position="23"/>
        <end position="1003"/>
    </location>
</feature>
<keyword evidence="10" id="KW-1185">Reference proteome</keyword>
<dbReference type="GO" id="GO:0030246">
    <property type="term" value="F:carbohydrate binding"/>
    <property type="evidence" value="ECO:0007669"/>
    <property type="project" value="InterPro"/>
</dbReference>
<evidence type="ECO:0000313" key="10">
    <source>
        <dbReference type="Proteomes" id="UP000800094"/>
    </source>
</evidence>
<protein>
    <recommendedName>
        <fullName evidence="3">alpha,alpha-trehalase</fullName>
        <ecNumber evidence="3">3.2.1.28</ecNumber>
    </recommendedName>
</protein>
<name>A0A6A6I2E7_9PLEO</name>
<evidence type="ECO:0000313" key="9">
    <source>
        <dbReference type="EMBL" id="KAF2244329.1"/>
    </source>
</evidence>